<keyword evidence="5" id="KW-0597">Phosphoprotein</keyword>
<dbReference type="Gene3D" id="1.25.40.10">
    <property type="entry name" value="Tetratricopeptide repeat domain"/>
    <property type="match status" value="1"/>
</dbReference>
<dbReference type="SMART" id="SM00028">
    <property type="entry name" value="TPR"/>
    <property type="match status" value="3"/>
</dbReference>
<keyword evidence="4" id="KW-0963">Cytoplasm</keyword>
<evidence type="ECO:0000256" key="8">
    <source>
        <dbReference type="ARBA" id="ARBA00023110"/>
    </source>
</evidence>
<evidence type="ECO:0000256" key="3">
    <source>
        <dbReference type="ARBA" id="ARBA00013194"/>
    </source>
</evidence>
<dbReference type="SUPFAM" id="SSF54534">
    <property type="entry name" value="FKBP-like"/>
    <property type="match status" value="1"/>
</dbReference>
<dbReference type="EMBL" id="HBEG01013545">
    <property type="protein sequence ID" value="CAD8352848.1"/>
    <property type="molecule type" value="Transcribed_RNA"/>
</dbReference>
<dbReference type="GO" id="GO:0003755">
    <property type="term" value="F:peptidyl-prolyl cis-trans isomerase activity"/>
    <property type="evidence" value="ECO:0007669"/>
    <property type="project" value="InterPro"/>
</dbReference>
<protein>
    <recommendedName>
        <fullName evidence="3">peptidylprolyl isomerase</fullName>
        <ecNumber evidence="3">5.2.1.8</ecNumber>
    </recommendedName>
</protein>
<keyword evidence="8" id="KW-0697">Rotamase</keyword>
<dbReference type="PANTHER" id="PTHR46512:SF9">
    <property type="entry name" value="PEPTIDYLPROLYL ISOMERASE"/>
    <property type="match status" value="1"/>
</dbReference>
<feature type="repeat" description="TPR" evidence="10">
    <location>
        <begin position="683"/>
        <end position="716"/>
    </location>
</feature>
<evidence type="ECO:0000256" key="5">
    <source>
        <dbReference type="ARBA" id="ARBA00022553"/>
    </source>
</evidence>
<dbReference type="GO" id="GO:0005829">
    <property type="term" value="C:cytosol"/>
    <property type="evidence" value="ECO:0007669"/>
    <property type="project" value="TreeGrafter"/>
</dbReference>
<keyword evidence="7 10" id="KW-0802">TPR repeat</keyword>
<dbReference type="InterPro" id="IPR019734">
    <property type="entry name" value="TPR_rpt"/>
</dbReference>
<reference evidence="12" key="1">
    <citation type="submission" date="2021-01" db="EMBL/GenBank/DDBJ databases">
        <authorList>
            <person name="Corre E."/>
            <person name="Pelletier E."/>
            <person name="Niang G."/>
            <person name="Scheremetjew M."/>
            <person name="Finn R."/>
            <person name="Kale V."/>
            <person name="Holt S."/>
            <person name="Cochrane G."/>
            <person name="Meng A."/>
            <person name="Brown T."/>
            <person name="Cohen L."/>
        </authorList>
    </citation>
    <scope>NUCLEOTIDE SEQUENCE</scope>
    <source>
        <strain evidence="12">Pbaha01</strain>
    </source>
</reference>
<sequence>MLRDAVSGDGQESDAASTVSEPPDWNSDDEPPEDHVGDEQICSRDGMVTKKILSLGHGLGRPGQYDRVHARYLTLHGRTTGEEADATLAKPTGHDVSEGAVLQDVVVQMGEDQLPLAVEFALKCMKLGETAEVVGPLAYAARSSPLCGQRLRHDAGRLPSLGKVSRKLRFLPVAPHELAAQARRDRAANITDDGALGYLFRARVELLAIDSIQMLTEDRSVSKQLVRPGRGRRTPRLGDLVTFSVSESGSQSHDARHTLVLGDCRLPFEGMERVLLSMKEGEQCLARLPRPVDEAADLAPSSKVEVPPGSTAEAASFGFGMLRSAREGSSGGCCLSLTLHCWRRRDTVPVPPPGSEDSLDLGAGAGISVEGPVLRKLELCAGPERLAHDLEHGSGVLVGLARCVEPGGFFGAAAAAVGRTLLLSWRLGEGSVPGYLEAALAGMRLAESAAFLAPQEAVELVRTGPPYEGQTPLRRLVAPELSAMVEALFDDSKLGEDADAGRECGAWSLALHESRLPTGWANMGDLVKWEDLDFEQPAGDTGGLSFKLTLLAATEAPDVCLMSDEAQREYLDTERAHGNSLAKVGRFAEASLAYSKALDAVRRTPLYKELFPTERGRIQGAYTRDPGEHECPLERLPPVDVDAWRASLIALHQNLALCAAREDKPAVARRHATAVLGADPMNSRALFRRGSAAATQGDFEDALRDLQRAAELEPRDRAVREELQALRGRMRQHREAERGLFRGAFGPPARGGGPGGEPVRRSGEAPPDAPPVAPAGVLSRVTGQGFERDS</sequence>
<dbReference type="PANTHER" id="PTHR46512">
    <property type="entry name" value="PEPTIDYLPROLYL ISOMERASE"/>
    <property type="match status" value="1"/>
</dbReference>
<dbReference type="InterPro" id="IPR013105">
    <property type="entry name" value="TPR_2"/>
</dbReference>
<dbReference type="Pfam" id="PF07719">
    <property type="entry name" value="TPR_2"/>
    <property type="match status" value="1"/>
</dbReference>
<dbReference type="Gene3D" id="3.10.50.40">
    <property type="match status" value="1"/>
</dbReference>
<feature type="region of interest" description="Disordered" evidence="11">
    <location>
        <begin position="1"/>
        <end position="39"/>
    </location>
</feature>
<organism evidence="12">
    <name type="scientific">Pyrodinium bahamense</name>
    <dbReference type="NCBI Taxonomy" id="73915"/>
    <lineage>
        <taxon>Eukaryota</taxon>
        <taxon>Sar</taxon>
        <taxon>Alveolata</taxon>
        <taxon>Dinophyceae</taxon>
        <taxon>Gonyaulacales</taxon>
        <taxon>Pyrocystaceae</taxon>
        <taxon>Pyrodinium</taxon>
    </lineage>
</organism>
<evidence type="ECO:0000256" key="2">
    <source>
        <dbReference type="ARBA" id="ARBA00004496"/>
    </source>
</evidence>
<evidence type="ECO:0000256" key="4">
    <source>
        <dbReference type="ARBA" id="ARBA00022490"/>
    </source>
</evidence>
<dbReference type="AlphaFoldDB" id="A0A7S0A4P7"/>
<keyword evidence="9" id="KW-0413">Isomerase</keyword>
<dbReference type="GO" id="GO:0012505">
    <property type="term" value="C:endomembrane system"/>
    <property type="evidence" value="ECO:0007669"/>
    <property type="project" value="TreeGrafter"/>
</dbReference>
<dbReference type="GO" id="GO:0005740">
    <property type="term" value="C:mitochondrial envelope"/>
    <property type="evidence" value="ECO:0007669"/>
    <property type="project" value="TreeGrafter"/>
</dbReference>
<comment type="catalytic activity">
    <reaction evidence="1">
        <text>[protein]-peptidylproline (omega=180) = [protein]-peptidylproline (omega=0)</text>
        <dbReference type="Rhea" id="RHEA:16237"/>
        <dbReference type="Rhea" id="RHEA-COMP:10747"/>
        <dbReference type="Rhea" id="RHEA-COMP:10748"/>
        <dbReference type="ChEBI" id="CHEBI:83833"/>
        <dbReference type="ChEBI" id="CHEBI:83834"/>
        <dbReference type="EC" id="5.2.1.8"/>
    </reaction>
</comment>
<name>A0A7S0A4P7_9DINO</name>
<evidence type="ECO:0000256" key="6">
    <source>
        <dbReference type="ARBA" id="ARBA00022737"/>
    </source>
</evidence>
<evidence type="ECO:0000256" key="10">
    <source>
        <dbReference type="PROSITE-ProRule" id="PRU00339"/>
    </source>
</evidence>
<comment type="subcellular location">
    <subcellularLocation>
        <location evidence="2">Cytoplasm</location>
    </subcellularLocation>
</comment>
<dbReference type="InterPro" id="IPR046357">
    <property type="entry name" value="PPIase_dom_sf"/>
</dbReference>
<evidence type="ECO:0000256" key="7">
    <source>
        <dbReference type="ARBA" id="ARBA00022803"/>
    </source>
</evidence>
<dbReference type="GO" id="GO:0044183">
    <property type="term" value="F:protein folding chaperone"/>
    <property type="evidence" value="ECO:0007669"/>
    <property type="project" value="TreeGrafter"/>
</dbReference>
<evidence type="ECO:0000256" key="9">
    <source>
        <dbReference type="ARBA" id="ARBA00023235"/>
    </source>
</evidence>
<dbReference type="SUPFAM" id="SSF48452">
    <property type="entry name" value="TPR-like"/>
    <property type="match status" value="1"/>
</dbReference>
<evidence type="ECO:0000313" key="12">
    <source>
        <dbReference type="EMBL" id="CAD8352848.1"/>
    </source>
</evidence>
<gene>
    <name evidence="12" type="ORF">PBAH0796_LOCUS8215</name>
</gene>
<proteinExistence type="predicted"/>
<feature type="region of interest" description="Disordered" evidence="11">
    <location>
        <begin position="729"/>
        <end position="790"/>
    </location>
</feature>
<evidence type="ECO:0000256" key="11">
    <source>
        <dbReference type="SAM" id="MobiDB-lite"/>
    </source>
</evidence>
<dbReference type="PROSITE" id="PS50005">
    <property type="entry name" value="TPR"/>
    <property type="match status" value="1"/>
</dbReference>
<dbReference type="InterPro" id="IPR011990">
    <property type="entry name" value="TPR-like_helical_dom_sf"/>
</dbReference>
<dbReference type="EC" id="5.2.1.8" evidence="3"/>
<evidence type="ECO:0000256" key="1">
    <source>
        <dbReference type="ARBA" id="ARBA00000971"/>
    </source>
</evidence>
<keyword evidence="6" id="KW-0677">Repeat</keyword>
<dbReference type="PROSITE" id="PS50293">
    <property type="entry name" value="TPR_REGION"/>
    <property type="match status" value="1"/>
</dbReference>
<accession>A0A7S0A4P7</accession>
<dbReference type="InterPro" id="IPR050754">
    <property type="entry name" value="FKBP4/5/8-like"/>
</dbReference>
<dbReference type="GO" id="GO:0016020">
    <property type="term" value="C:membrane"/>
    <property type="evidence" value="ECO:0007669"/>
    <property type="project" value="TreeGrafter"/>
</dbReference>